<accession>A0A8S5T0Z8</accession>
<proteinExistence type="predicted"/>
<dbReference type="EMBL" id="BK032725">
    <property type="protein sequence ID" value="DAF56997.1"/>
    <property type="molecule type" value="Genomic_DNA"/>
</dbReference>
<sequence length="131" mass="15440">MKIIDFRKKGNVVRFYLGADDCEDYWGDDWNDMPYESNAEKVDCKYIVGHRDIAFPIEYAVLEPCDGHHNSPYTKEDMKKRRIPCIIAINDPTNWWEDQFDKNIGKDNAIKFYFGDKMSPSESLSVFNERI</sequence>
<organism evidence="1">
    <name type="scientific">Myoviridae sp. ctp4Q36</name>
    <dbReference type="NCBI Taxonomy" id="2827708"/>
    <lineage>
        <taxon>Viruses</taxon>
        <taxon>Duplodnaviria</taxon>
        <taxon>Heunggongvirae</taxon>
        <taxon>Uroviricota</taxon>
        <taxon>Caudoviricetes</taxon>
    </lineage>
</organism>
<protein>
    <submittedName>
        <fullName evidence="1">Uncharacterized protein</fullName>
    </submittedName>
</protein>
<reference evidence="1" key="1">
    <citation type="journal article" date="2021" name="Proc. Natl. Acad. Sci. U.S.A.">
        <title>A Catalog of Tens of Thousands of Viruses from Human Metagenomes Reveals Hidden Associations with Chronic Diseases.</title>
        <authorList>
            <person name="Tisza M.J."/>
            <person name="Buck C.B."/>
        </authorList>
    </citation>
    <scope>NUCLEOTIDE SEQUENCE</scope>
    <source>
        <strain evidence="1">Ctp4Q36</strain>
    </source>
</reference>
<name>A0A8S5T0Z8_9CAUD</name>
<evidence type="ECO:0000313" key="1">
    <source>
        <dbReference type="EMBL" id="DAF56997.1"/>
    </source>
</evidence>